<feature type="transmembrane region" description="Helical" evidence="1">
    <location>
        <begin position="77"/>
        <end position="99"/>
    </location>
</feature>
<evidence type="ECO:0000313" key="3">
    <source>
        <dbReference type="Proteomes" id="UP000023561"/>
    </source>
</evidence>
<dbReference type="RefSeq" id="WP_042409183.1">
    <property type="nucleotide sequence ID" value="NZ_BAWO01000029.1"/>
</dbReference>
<dbReference type="GeneID" id="301192668"/>
<dbReference type="EMBL" id="BAWO01000029">
    <property type="protein sequence ID" value="GAJ39859.1"/>
    <property type="molecule type" value="Genomic_DNA"/>
</dbReference>
<protein>
    <recommendedName>
        <fullName evidence="4">DUF2269 family protein</fullName>
    </recommendedName>
</protein>
<keyword evidence="1" id="KW-0812">Transmembrane</keyword>
<feature type="transmembrane region" description="Helical" evidence="1">
    <location>
        <begin position="6"/>
        <end position="30"/>
    </location>
</feature>
<dbReference type="OrthoDB" id="1493393at2"/>
<comment type="caution">
    <text evidence="2">The sequence shown here is derived from an EMBL/GenBank/DDBJ whole genome shotgun (WGS) entry which is preliminary data.</text>
</comment>
<dbReference type="AlphaFoldDB" id="A0A023DF03"/>
<accession>A0A023DF03</accession>
<keyword evidence="1" id="KW-0472">Membrane</keyword>
<dbReference type="InterPro" id="IPR018729">
    <property type="entry name" value="DUF2269_transmembrane"/>
</dbReference>
<feature type="transmembrane region" description="Helical" evidence="1">
    <location>
        <begin position="51"/>
        <end position="71"/>
    </location>
</feature>
<evidence type="ECO:0000313" key="2">
    <source>
        <dbReference type="EMBL" id="GAJ39859.1"/>
    </source>
</evidence>
<evidence type="ECO:0008006" key="4">
    <source>
        <dbReference type="Google" id="ProtNLM"/>
    </source>
</evidence>
<gene>
    <name evidence="2" type="ORF">GCA01S_029_00370</name>
</gene>
<keyword evidence="1" id="KW-1133">Transmembrane helix</keyword>
<dbReference type="Pfam" id="PF10027">
    <property type="entry name" value="DUF2269"/>
    <property type="match status" value="1"/>
</dbReference>
<evidence type="ECO:0000256" key="1">
    <source>
        <dbReference type="SAM" id="Phobius"/>
    </source>
</evidence>
<sequence>MTTFYKILVFIHIFSAILGMGPGFILIHVVKSAKTMTQLKYAYAIRRKLHTFVMIGGTLLLITGLLMGFLNPGLFQMGWYVTSLVLFLIALAMGPLVLAPKSKPLKHLLETYKGEDIPEEYIRLSNQLFRYEHIENGIFLIIIALMILKPF</sequence>
<organism evidence="2 3">
    <name type="scientific">Parageobacillus caldoxylosilyticus NBRC 107762</name>
    <dbReference type="NCBI Taxonomy" id="1220594"/>
    <lineage>
        <taxon>Bacteria</taxon>
        <taxon>Bacillati</taxon>
        <taxon>Bacillota</taxon>
        <taxon>Bacilli</taxon>
        <taxon>Bacillales</taxon>
        <taxon>Anoxybacillaceae</taxon>
        <taxon>Saccharococcus</taxon>
    </lineage>
</organism>
<name>A0A023DF03_9BACL</name>
<proteinExistence type="predicted"/>
<keyword evidence="3" id="KW-1185">Reference proteome</keyword>
<reference evidence="2 3" key="1">
    <citation type="submission" date="2014-04" db="EMBL/GenBank/DDBJ databases">
        <title>Whole genome shotgun sequence of Geobacillus caldoxylosilyticus NBRC 107762.</title>
        <authorList>
            <person name="Hosoyama A."/>
            <person name="Hosoyama Y."/>
            <person name="Katano-Makiyama Y."/>
            <person name="Tsuchikane K."/>
            <person name="Ohji S."/>
            <person name="Ichikawa N."/>
            <person name="Yamazoe A."/>
            <person name="Fujita N."/>
        </authorList>
    </citation>
    <scope>NUCLEOTIDE SEQUENCE [LARGE SCALE GENOMIC DNA]</scope>
    <source>
        <strain evidence="2 3">NBRC 107762</strain>
    </source>
</reference>
<dbReference type="Proteomes" id="UP000023561">
    <property type="component" value="Unassembled WGS sequence"/>
</dbReference>